<feature type="repeat" description="WD" evidence="3">
    <location>
        <begin position="87"/>
        <end position="120"/>
    </location>
</feature>
<dbReference type="InterPro" id="IPR001680">
    <property type="entry name" value="WD40_rpt"/>
</dbReference>
<keyword evidence="5" id="KW-1185">Reference proteome</keyword>
<dbReference type="PROSITE" id="PS00678">
    <property type="entry name" value="WD_REPEATS_1"/>
    <property type="match status" value="1"/>
</dbReference>
<dbReference type="EMBL" id="MPUH01002412">
    <property type="protein sequence ID" value="OMJ65145.1"/>
    <property type="molecule type" value="Genomic_DNA"/>
</dbReference>
<dbReference type="Pfam" id="PF00400">
    <property type="entry name" value="WD40"/>
    <property type="match status" value="3"/>
</dbReference>
<dbReference type="SMART" id="SM00320">
    <property type="entry name" value="WD40"/>
    <property type="match status" value="3"/>
</dbReference>
<dbReference type="GO" id="GO:1990234">
    <property type="term" value="C:transferase complex"/>
    <property type="evidence" value="ECO:0007669"/>
    <property type="project" value="UniProtKB-ARBA"/>
</dbReference>
<evidence type="ECO:0000256" key="1">
    <source>
        <dbReference type="ARBA" id="ARBA00022574"/>
    </source>
</evidence>
<evidence type="ECO:0000256" key="2">
    <source>
        <dbReference type="ARBA" id="ARBA00022737"/>
    </source>
</evidence>
<dbReference type="PROSITE" id="PS50294">
    <property type="entry name" value="WD_REPEATS_REGION"/>
    <property type="match status" value="2"/>
</dbReference>
<evidence type="ECO:0000313" key="4">
    <source>
        <dbReference type="EMBL" id="OMJ65145.1"/>
    </source>
</evidence>
<evidence type="ECO:0000313" key="5">
    <source>
        <dbReference type="Proteomes" id="UP000187209"/>
    </source>
</evidence>
<protein>
    <submittedName>
        <fullName evidence="4">Uncharacterized protein</fullName>
    </submittedName>
</protein>
<dbReference type="AlphaFoldDB" id="A0A1R2AL33"/>
<proteinExistence type="predicted"/>
<dbReference type="Proteomes" id="UP000187209">
    <property type="component" value="Unassembled WGS sequence"/>
</dbReference>
<dbReference type="InterPro" id="IPR015943">
    <property type="entry name" value="WD40/YVTN_repeat-like_dom_sf"/>
</dbReference>
<organism evidence="4 5">
    <name type="scientific">Stentor coeruleus</name>
    <dbReference type="NCBI Taxonomy" id="5963"/>
    <lineage>
        <taxon>Eukaryota</taxon>
        <taxon>Sar</taxon>
        <taxon>Alveolata</taxon>
        <taxon>Ciliophora</taxon>
        <taxon>Postciliodesmatophora</taxon>
        <taxon>Heterotrichea</taxon>
        <taxon>Heterotrichida</taxon>
        <taxon>Stentoridae</taxon>
        <taxon>Stentor</taxon>
    </lineage>
</organism>
<dbReference type="SUPFAM" id="SSF50978">
    <property type="entry name" value="WD40 repeat-like"/>
    <property type="match status" value="1"/>
</dbReference>
<keyword evidence="1 3" id="KW-0853">WD repeat</keyword>
<dbReference type="InterPro" id="IPR020472">
    <property type="entry name" value="WD40_PAC1"/>
</dbReference>
<keyword evidence="2" id="KW-0677">Repeat</keyword>
<gene>
    <name evidence="4" type="ORF">SteCoe_39095</name>
</gene>
<dbReference type="InterPro" id="IPR019775">
    <property type="entry name" value="WD40_repeat_CS"/>
</dbReference>
<sequence>MNVPRYLIRSFSNDEKFCVTSFRNEIQVWNLLEKRQEAVLKGHTSRVNSVTITSDNRFVVSGSGSFGSSDNTVRVWNLLEKRQEAVLEGHTREVNSVATTSDNRFVVSGSDDKTVRVWNLLERRQEAILEGHTSYVKSVAITSDNQFVLSGSLDSTVRVWNFLNQNIKSMVIATDYILDKPISSRFGNRVYLSTGFGLSILNPDKKEINHEYFFDKKLEKFVNDYYCCEEDLLPKII</sequence>
<feature type="repeat" description="WD" evidence="3">
    <location>
        <begin position="129"/>
        <end position="161"/>
    </location>
</feature>
<dbReference type="PRINTS" id="PR00320">
    <property type="entry name" value="GPROTEINBRPT"/>
</dbReference>
<feature type="repeat" description="WD" evidence="3">
    <location>
        <begin position="40"/>
        <end position="86"/>
    </location>
</feature>
<dbReference type="InterPro" id="IPR036322">
    <property type="entry name" value="WD40_repeat_dom_sf"/>
</dbReference>
<dbReference type="PANTHER" id="PTHR22847">
    <property type="entry name" value="WD40 REPEAT PROTEIN"/>
    <property type="match status" value="1"/>
</dbReference>
<comment type="caution">
    <text evidence="4">The sequence shown here is derived from an EMBL/GenBank/DDBJ whole genome shotgun (WGS) entry which is preliminary data.</text>
</comment>
<name>A0A1R2AL33_9CILI</name>
<evidence type="ECO:0000256" key="3">
    <source>
        <dbReference type="PROSITE-ProRule" id="PRU00221"/>
    </source>
</evidence>
<accession>A0A1R2AL33</accession>
<dbReference type="PROSITE" id="PS50082">
    <property type="entry name" value="WD_REPEATS_2"/>
    <property type="match status" value="3"/>
</dbReference>
<reference evidence="4 5" key="1">
    <citation type="submission" date="2016-11" db="EMBL/GenBank/DDBJ databases">
        <title>The macronuclear genome of Stentor coeruleus: a giant cell with tiny introns.</title>
        <authorList>
            <person name="Slabodnick M."/>
            <person name="Ruby J.G."/>
            <person name="Reiff S.B."/>
            <person name="Swart E.C."/>
            <person name="Gosai S."/>
            <person name="Prabakaran S."/>
            <person name="Witkowska E."/>
            <person name="Larue G.E."/>
            <person name="Fisher S."/>
            <person name="Freeman R.M."/>
            <person name="Gunawardena J."/>
            <person name="Chu W."/>
            <person name="Stover N.A."/>
            <person name="Gregory B.D."/>
            <person name="Nowacki M."/>
            <person name="Derisi J."/>
            <person name="Roy S.W."/>
            <person name="Marshall W.F."/>
            <person name="Sood P."/>
        </authorList>
    </citation>
    <scope>NUCLEOTIDE SEQUENCE [LARGE SCALE GENOMIC DNA]</scope>
    <source>
        <strain evidence="4">WM001</strain>
    </source>
</reference>
<dbReference type="Gene3D" id="2.130.10.10">
    <property type="entry name" value="YVTN repeat-like/Quinoprotein amine dehydrogenase"/>
    <property type="match status" value="2"/>
</dbReference>
<dbReference type="OrthoDB" id="414519at2759"/>
<dbReference type="PANTHER" id="PTHR22847:SF637">
    <property type="entry name" value="WD REPEAT DOMAIN 5B"/>
    <property type="match status" value="1"/>
</dbReference>